<dbReference type="Proteomes" id="UP001433268">
    <property type="component" value="Unassembled WGS sequence"/>
</dbReference>
<comment type="caution">
    <text evidence="7">The sequence shown here is derived from an EMBL/GenBank/DDBJ whole genome shotgun (WGS) entry which is preliminary data.</text>
</comment>
<dbReference type="SUPFAM" id="SSF53474">
    <property type="entry name" value="alpha/beta-Hydrolases"/>
    <property type="match status" value="1"/>
</dbReference>
<organism evidence="7 8">
    <name type="scientific">Apiospora hydei</name>
    <dbReference type="NCBI Taxonomy" id="1337664"/>
    <lineage>
        <taxon>Eukaryota</taxon>
        <taxon>Fungi</taxon>
        <taxon>Dikarya</taxon>
        <taxon>Ascomycota</taxon>
        <taxon>Pezizomycotina</taxon>
        <taxon>Sordariomycetes</taxon>
        <taxon>Xylariomycetidae</taxon>
        <taxon>Amphisphaeriales</taxon>
        <taxon>Apiosporaceae</taxon>
        <taxon>Apiospora</taxon>
    </lineage>
</organism>
<keyword evidence="8" id="KW-1185">Reference proteome</keyword>
<reference evidence="7 8" key="1">
    <citation type="submission" date="2023-01" db="EMBL/GenBank/DDBJ databases">
        <title>Analysis of 21 Apiospora genomes using comparative genomics revels a genus with tremendous synthesis potential of carbohydrate active enzymes and secondary metabolites.</title>
        <authorList>
            <person name="Sorensen T."/>
        </authorList>
    </citation>
    <scope>NUCLEOTIDE SEQUENCE [LARGE SCALE GENOMIC DNA]</scope>
    <source>
        <strain evidence="7 8">CBS 114990</strain>
    </source>
</reference>
<feature type="signal peptide" evidence="4">
    <location>
        <begin position="1"/>
        <end position="24"/>
    </location>
</feature>
<evidence type="ECO:0000313" key="8">
    <source>
        <dbReference type="Proteomes" id="UP001433268"/>
    </source>
</evidence>
<feature type="domain" description="AB hydrolase-1" evidence="5">
    <location>
        <begin position="114"/>
        <end position="254"/>
    </location>
</feature>
<keyword evidence="4" id="KW-0732">Signal</keyword>
<evidence type="ECO:0000259" key="5">
    <source>
        <dbReference type="Pfam" id="PF00561"/>
    </source>
</evidence>
<feature type="domain" description="Peptidase S33 tripeptidyl aminopeptidase-like C-terminal" evidence="6">
    <location>
        <begin position="424"/>
        <end position="494"/>
    </location>
</feature>
<feature type="compositionally biased region" description="Low complexity" evidence="3">
    <location>
        <begin position="363"/>
        <end position="373"/>
    </location>
</feature>
<evidence type="ECO:0000256" key="4">
    <source>
        <dbReference type="SAM" id="SignalP"/>
    </source>
</evidence>
<proteinExistence type="inferred from homology"/>
<sequence>MVHTARAKSMKLSIAASLVATAAAQNGTYDSSTIRWAPCPADVAAPPTLCGELLVPLDYTNNESNETLTLQLAKVPATTQPSRGSVLMNFGGPGNDGRTMLGQYAPFLPLGSGGEFDLIAVDPRGTGNTIPFSCYQNETLRRAGQATVRQDWANSSDATPGRLWAEAQVLANDCGNALANTTGSLVGTAFTARDFMEVVDALGEDGMLRYWGFSYGSYLGSTLAAMFPDRIDRMVLDGIVNIHEWQSGIEVESVTDYDKTFKGFLDGCLTYPDNCALAHASNGENVTAAALESSIYDLLDRIKLAPFALGSSIIDYSALQNLINAGLRQPPPGPSWPRSSTPSSAAPTWPGSGPSSRTRPWSTASAAATRPCAPRTPRPWPLQRRPRRPQPPGRRPRRRHYDAVRALAHGGPRALRGRLPGIRTRHPILLIGNYADPVTPLASAKNASASFEGSVVLEHKGFGHASIAQWSTCTITAARKYLLTGVLPAPGTSCEVDQPAFAPLPGNGTAAAARRRALL</sequence>
<feature type="compositionally biased region" description="Basic residues" evidence="3">
    <location>
        <begin position="384"/>
        <end position="400"/>
    </location>
</feature>
<dbReference type="PANTHER" id="PTHR43248:SF25">
    <property type="entry name" value="AB HYDROLASE-1 DOMAIN-CONTAINING PROTEIN-RELATED"/>
    <property type="match status" value="1"/>
</dbReference>
<evidence type="ECO:0000256" key="2">
    <source>
        <dbReference type="ARBA" id="ARBA00022801"/>
    </source>
</evidence>
<comment type="similarity">
    <text evidence="1">Belongs to the peptidase S33 family.</text>
</comment>
<feature type="chain" id="PRO_5046579595" evidence="4">
    <location>
        <begin position="25"/>
        <end position="519"/>
    </location>
</feature>
<dbReference type="InterPro" id="IPR029058">
    <property type="entry name" value="AB_hydrolase_fold"/>
</dbReference>
<evidence type="ECO:0000259" key="6">
    <source>
        <dbReference type="Pfam" id="PF08386"/>
    </source>
</evidence>
<feature type="region of interest" description="Disordered" evidence="3">
    <location>
        <begin position="330"/>
        <end position="400"/>
    </location>
</feature>
<evidence type="ECO:0000256" key="1">
    <source>
        <dbReference type="ARBA" id="ARBA00010088"/>
    </source>
</evidence>
<dbReference type="InterPro" id="IPR000073">
    <property type="entry name" value="AB_hydrolase_1"/>
</dbReference>
<name>A0ABR1V2D6_9PEZI</name>
<accession>A0ABR1V2D6</accession>
<protein>
    <submittedName>
        <fullName evidence="7">Uncharacterized protein</fullName>
    </submittedName>
</protein>
<dbReference type="Gene3D" id="3.40.50.1820">
    <property type="entry name" value="alpha/beta hydrolase"/>
    <property type="match status" value="1"/>
</dbReference>
<evidence type="ECO:0000256" key="3">
    <source>
        <dbReference type="SAM" id="MobiDB-lite"/>
    </source>
</evidence>
<dbReference type="Pfam" id="PF08386">
    <property type="entry name" value="Abhydrolase_4"/>
    <property type="match status" value="1"/>
</dbReference>
<dbReference type="RefSeq" id="XP_066662108.1">
    <property type="nucleotide sequence ID" value="XM_066816416.1"/>
</dbReference>
<dbReference type="Pfam" id="PF00561">
    <property type="entry name" value="Abhydrolase_1"/>
    <property type="match status" value="1"/>
</dbReference>
<dbReference type="InterPro" id="IPR051601">
    <property type="entry name" value="Serine_prot/Carboxylest_S33"/>
</dbReference>
<feature type="compositionally biased region" description="Low complexity" evidence="3">
    <location>
        <begin position="336"/>
        <end position="356"/>
    </location>
</feature>
<evidence type="ECO:0000313" key="7">
    <source>
        <dbReference type="EMBL" id="KAK8065355.1"/>
    </source>
</evidence>
<gene>
    <name evidence="7" type="ORF">PG997_012102</name>
</gene>
<dbReference type="InterPro" id="IPR013595">
    <property type="entry name" value="Pept_S33_TAP-like_C"/>
</dbReference>
<dbReference type="PANTHER" id="PTHR43248">
    <property type="entry name" value="2-SUCCINYL-6-HYDROXY-2,4-CYCLOHEXADIENE-1-CARBOXYLATE SYNTHASE"/>
    <property type="match status" value="1"/>
</dbReference>
<keyword evidence="2" id="KW-0378">Hydrolase</keyword>
<dbReference type="GeneID" id="92049476"/>
<dbReference type="EMBL" id="JAQQWN010000009">
    <property type="protein sequence ID" value="KAK8065355.1"/>
    <property type="molecule type" value="Genomic_DNA"/>
</dbReference>